<protein>
    <submittedName>
        <fullName evidence="6">Succinate dehydrogenase [ubiquinone] iron-sulfur protein</fullName>
        <ecNumber evidence="6">1.3.5.1</ecNumber>
    </submittedName>
</protein>
<organism evidence="6 7">
    <name type="scientific">Toxoplasma gondii p89</name>
    <dbReference type="NCBI Taxonomy" id="943119"/>
    <lineage>
        <taxon>Eukaryota</taxon>
        <taxon>Sar</taxon>
        <taxon>Alveolata</taxon>
        <taxon>Apicomplexa</taxon>
        <taxon>Conoidasida</taxon>
        <taxon>Coccidia</taxon>
        <taxon>Eucoccidiorida</taxon>
        <taxon>Eimeriorina</taxon>
        <taxon>Sarcocystidae</taxon>
        <taxon>Toxoplasma</taxon>
    </lineage>
</organism>
<dbReference type="EC" id="1.3.5.1" evidence="6"/>
<dbReference type="Pfam" id="PF13085">
    <property type="entry name" value="Fer2_3"/>
    <property type="match status" value="1"/>
</dbReference>
<evidence type="ECO:0000256" key="1">
    <source>
        <dbReference type="ARBA" id="ARBA00004443"/>
    </source>
</evidence>
<dbReference type="PANTHER" id="PTHR11921">
    <property type="entry name" value="SUCCINATE DEHYDROGENASE IRON-SULFUR PROTEIN"/>
    <property type="match status" value="1"/>
</dbReference>
<evidence type="ECO:0000259" key="5">
    <source>
        <dbReference type="PROSITE" id="PS51085"/>
    </source>
</evidence>
<dbReference type="InterPro" id="IPR025192">
    <property type="entry name" value="Succ_DH/fum_Rdtase_N"/>
</dbReference>
<evidence type="ECO:0000313" key="7">
    <source>
        <dbReference type="Proteomes" id="UP000028828"/>
    </source>
</evidence>
<dbReference type="GO" id="GO:0006099">
    <property type="term" value="P:tricarboxylic acid cycle"/>
    <property type="evidence" value="ECO:0007669"/>
    <property type="project" value="UniProtKB-UniPathway"/>
</dbReference>
<dbReference type="GO" id="GO:0008177">
    <property type="term" value="F:succinate dehydrogenase (quinone) activity"/>
    <property type="evidence" value="ECO:0007669"/>
    <property type="project" value="UniProtKB-EC"/>
</dbReference>
<comment type="pathway">
    <text evidence="2">Carbohydrate metabolism; tricarboxylic acid cycle; fumarate from succinate (eukaryal route): step 1/1.</text>
</comment>
<dbReference type="InterPro" id="IPR004489">
    <property type="entry name" value="Succ_DH/fum_Rdtase_Fe-S"/>
</dbReference>
<dbReference type="Proteomes" id="UP000028828">
    <property type="component" value="Unassembled WGS sequence"/>
</dbReference>
<dbReference type="VEuPathDB" id="ToxoDB:TGP89_215280A"/>
<dbReference type="InterPro" id="IPR050573">
    <property type="entry name" value="SDH/FRD_Iron-Sulfur"/>
</dbReference>
<dbReference type="InterPro" id="IPR006058">
    <property type="entry name" value="2Fe2S_fd_BS"/>
</dbReference>
<dbReference type="PANTHER" id="PTHR11921:SF29">
    <property type="entry name" value="SUCCINATE DEHYDROGENASE [UBIQUINONE] IRON-SULFUR SUBUNIT, MITOCHONDRIAL"/>
    <property type="match status" value="1"/>
</dbReference>
<evidence type="ECO:0000256" key="2">
    <source>
        <dbReference type="ARBA" id="ARBA00004788"/>
    </source>
</evidence>
<dbReference type="AlphaFoldDB" id="A0A086KAH0"/>
<dbReference type="GO" id="GO:0022904">
    <property type="term" value="P:respiratory electron transport chain"/>
    <property type="evidence" value="ECO:0007669"/>
    <property type="project" value="TreeGrafter"/>
</dbReference>
<dbReference type="GO" id="GO:0005743">
    <property type="term" value="C:mitochondrial inner membrane"/>
    <property type="evidence" value="ECO:0007669"/>
    <property type="project" value="UniProtKB-SubCell"/>
</dbReference>
<accession>A0A086KAH0</accession>
<dbReference type="InterPro" id="IPR001041">
    <property type="entry name" value="2Fe-2S_ferredoxin-type"/>
</dbReference>
<feature type="domain" description="2Fe-2S ferredoxin-type" evidence="5">
    <location>
        <begin position="48"/>
        <end position="133"/>
    </location>
</feature>
<name>A0A086KAH0_TOXGO</name>
<dbReference type="InterPro" id="IPR012675">
    <property type="entry name" value="Beta-grasp_dom_sf"/>
</dbReference>
<keyword evidence="3" id="KW-0001">2Fe-2S</keyword>
<dbReference type="EMBL" id="AEYI02001118">
    <property type="protein sequence ID" value="KFG41388.1"/>
    <property type="molecule type" value="Genomic_DNA"/>
</dbReference>
<keyword evidence="3" id="KW-0479">Metal-binding</keyword>
<dbReference type="GO" id="GO:0051537">
    <property type="term" value="F:2 iron, 2 sulfur cluster binding"/>
    <property type="evidence" value="ECO:0007669"/>
    <property type="project" value="UniProtKB-KW"/>
</dbReference>
<comment type="caution">
    <text evidence="6">The sequence shown here is derived from an EMBL/GenBank/DDBJ whole genome shotgun (WGS) entry which is preliminary data.</text>
</comment>
<proteinExistence type="predicted"/>
<dbReference type="Gene3D" id="3.10.20.30">
    <property type="match status" value="1"/>
</dbReference>
<comment type="subcellular location">
    <subcellularLocation>
        <location evidence="1">Mitochondrion inner membrane</location>
        <topology evidence="1">Peripheral membrane protein</topology>
        <orientation evidence="1">Matrix side</orientation>
    </subcellularLocation>
</comment>
<keyword evidence="3" id="KW-0408">Iron</keyword>
<sequence length="133" mass="14677">MLSSALRSVRPAASAASRRFASVAHAQTAASEAEAATKVPDFRTFAIYRYNPETDKRPYMQKFELDVSTCGPMILDALIAIKDRQDPSLVFRRSCREGICGSCAMNVDGKNCLACLTPIKRGDRENEAMRLMP</sequence>
<evidence type="ECO:0000256" key="3">
    <source>
        <dbReference type="ARBA" id="ARBA00022714"/>
    </source>
</evidence>
<dbReference type="NCBIfam" id="TIGR00384">
    <property type="entry name" value="dhsB"/>
    <property type="match status" value="1"/>
</dbReference>
<keyword evidence="4" id="KW-0411">Iron-sulfur</keyword>
<evidence type="ECO:0000256" key="4">
    <source>
        <dbReference type="ARBA" id="ARBA00023014"/>
    </source>
</evidence>
<dbReference type="GO" id="GO:0009055">
    <property type="term" value="F:electron transfer activity"/>
    <property type="evidence" value="ECO:0007669"/>
    <property type="project" value="InterPro"/>
</dbReference>
<dbReference type="PROSITE" id="PS51085">
    <property type="entry name" value="2FE2S_FER_2"/>
    <property type="match status" value="1"/>
</dbReference>
<feature type="non-terminal residue" evidence="6">
    <location>
        <position position="133"/>
    </location>
</feature>
<keyword evidence="6" id="KW-0830">Ubiquinone</keyword>
<evidence type="ECO:0000313" key="6">
    <source>
        <dbReference type="EMBL" id="KFG41388.1"/>
    </source>
</evidence>
<keyword evidence="6" id="KW-0560">Oxidoreductase</keyword>
<dbReference type="PROSITE" id="PS00197">
    <property type="entry name" value="2FE2S_FER_1"/>
    <property type="match status" value="1"/>
</dbReference>
<dbReference type="UniPathway" id="UPA00223">
    <property type="reaction ID" value="UER01006"/>
</dbReference>
<gene>
    <name evidence="6" type="ORF">TGP89_215280A</name>
</gene>
<dbReference type="InterPro" id="IPR036010">
    <property type="entry name" value="2Fe-2S_ferredoxin-like_sf"/>
</dbReference>
<reference evidence="6 7" key="1">
    <citation type="submission" date="2014-03" db="EMBL/GenBank/DDBJ databases">
        <authorList>
            <person name="Sibley D."/>
            <person name="Venepally P."/>
            <person name="Karamycheva S."/>
            <person name="Hadjithomas M."/>
            <person name="Khan A."/>
            <person name="Brunk B."/>
            <person name="Roos D."/>
            <person name="Caler E."/>
            <person name="Lorenzi H."/>
        </authorList>
    </citation>
    <scope>NUCLEOTIDE SEQUENCE [LARGE SCALE GENOMIC DNA]</scope>
    <source>
        <strain evidence="7">p89</strain>
    </source>
</reference>
<dbReference type="SUPFAM" id="SSF54292">
    <property type="entry name" value="2Fe-2S ferredoxin-like"/>
    <property type="match status" value="1"/>
</dbReference>